<keyword evidence="1" id="KW-0812">Transmembrane</keyword>
<feature type="transmembrane region" description="Helical" evidence="1">
    <location>
        <begin position="103"/>
        <end position="122"/>
    </location>
</feature>
<keyword evidence="1" id="KW-0472">Membrane</keyword>
<dbReference type="Proteomes" id="UP000616595">
    <property type="component" value="Unassembled WGS sequence"/>
</dbReference>
<proteinExistence type="predicted"/>
<dbReference type="AlphaFoldDB" id="A0A923KWK9"/>
<reference evidence="2" key="1">
    <citation type="submission" date="2019-10" db="EMBL/GenBank/DDBJ databases">
        <authorList>
            <person name="Ross D.E."/>
            <person name="Gulliver D."/>
        </authorList>
    </citation>
    <scope>NUCLEOTIDE SEQUENCE</scope>
    <source>
        <strain evidence="2">DER-2019</strain>
    </source>
</reference>
<organism evidence="2 3">
    <name type="scientific">Acetobacterium paludosum</name>
    <dbReference type="NCBI Taxonomy" id="52693"/>
    <lineage>
        <taxon>Bacteria</taxon>
        <taxon>Bacillati</taxon>
        <taxon>Bacillota</taxon>
        <taxon>Clostridia</taxon>
        <taxon>Eubacteriales</taxon>
        <taxon>Eubacteriaceae</taxon>
        <taxon>Acetobacterium</taxon>
    </lineage>
</organism>
<keyword evidence="3" id="KW-1185">Reference proteome</keyword>
<comment type="caution">
    <text evidence="2">The sequence shown here is derived from an EMBL/GenBank/DDBJ whole genome shotgun (WGS) entry which is preliminary data.</text>
</comment>
<reference evidence="2" key="2">
    <citation type="submission" date="2020-10" db="EMBL/GenBank/DDBJ databases">
        <title>Comparative genomics of the Acetobacterium genus.</title>
        <authorList>
            <person name="Marshall C."/>
            <person name="May H."/>
            <person name="Norman S."/>
        </authorList>
    </citation>
    <scope>NUCLEOTIDE SEQUENCE</scope>
    <source>
        <strain evidence="2">DER-2019</strain>
    </source>
</reference>
<evidence type="ECO:0000256" key="1">
    <source>
        <dbReference type="SAM" id="Phobius"/>
    </source>
</evidence>
<protein>
    <submittedName>
        <fullName evidence="2">Uncharacterized protein</fullName>
    </submittedName>
</protein>
<dbReference type="RefSeq" id="WP_148568034.1">
    <property type="nucleotide sequence ID" value="NZ_RXYA01000014.1"/>
</dbReference>
<gene>
    <name evidence="2" type="ORF">GH810_09520</name>
</gene>
<dbReference type="EMBL" id="WJBD01000010">
    <property type="protein sequence ID" value="MBC3888545.1"/>
    <property type="molecule type" value="Genomic_DNA"/>
</dbReference>
<keyword evidence="1" id="KW-1133">Transmembrane helix</keyword>
<evidence type="ECO:0000313" key="2">
    <source>
        <dbReference type="EMBL" id="MBC3888545.1"/>
    </source>
</evidence>
<sequence length="129" mass="15084">MENLDKMIIECLGFKDEAVKNFVLSIPFESQKLSIMRRINKANEPVTSIDWFYPLIFVLAMAFSVLMIRCAIFPASQNTFLVSIFTSMVIDYSNQLWECFRALSFIFSVLICTGIYFLIAHLKNEQRFW</sequence>
<dbReference type="OrthoDB" id="1778558at2"/>
<evidence type="ECO:0000313" key="3">
    <source>
        <dbReference type="Proteomes" id="UP000616595"/>
    </source>
</evidence>
<accession>A0A923KWK9</accession>
<name>A0A923KWK9_9FIRM</name>
<feature type="transmembrane region" description="Helical" evidence="1">
    <location>
        <begin position="51"/>
        <end position="72"/>
    </location>
</feature>